<dbReference type="PANTHER" id="PTHR11048:SF28">
    <property type="entry name" value="4-HYDROXYBENZOATE POLYPRENYLTRANSFERASE, MITOCHONDRIAL"/>
    <property type="match status" value="1"/>
</dbReference>
<dbReference type="Gene3D" id="1.10.357.140">
    <property type="entry name" value="UbiA prenyltransferase"/>
    <property type="match status" value="2"/>
</dbReference>
<proteinExistence type="inferred from homology"/>
<gene>
    <name evidence="9" type="ORF">CC1G_11111</name>
</gene>
<dbReference type="GO" id="GO:0005743">
    <property type="term" value="C:mitochondrial inner membrane"/>
    <property type="evidence" value="ECO:0007669"/>
    <property type="project" value="TreeGrafter"/>
</dbReference>
<evidence type="ECO:0000256" key="7">
    <source>
        <dbReference type="ARBA" id="ARBA00023136"/>
    </source>
</evidence>
<evidence type="ECO:0000313" key="10">
    <source>
        <dbReference type="Proteomes" id="UP000001861"/>
    </source>
</evidence>
<reference evidence="9 10" key="1">
    <citation type="journal article" date="2010" name="Proc. Natl. Acad. Sci. U.S.A.">
        <title>Insights into evolution of multicellular fungi from the assembled chromosomes of the mushroom Coprinopsis cinerea (Coprinus cinereus).</title>
        <authorList>
            <person name="Stajich J.E."/>
            <person name="Wilke S.K."/>
            <person name="Ahren D."/>
            <person name="Au C.H."/>
            <person name="Birren B.W."/>
            <person name="Borodovsky M."/>
            <person name="Burns C."/>
            <person name="Canback B."/>
            <person name="Casselton L.A."/>
            <person name="Cheng C.K."/>
            <person name="Deng J."/>
            <person name="Dietrich F.S."/>
            <person name="Fargo D.C."/>
            <person name="Farman M.L."/>
            <person name="Gathman A.C."/>
            <person name="Goldberg J."/>
            <person name="Guigo R."/>
            <person name="Hoegger P.J."/>
            <person name="Hooker J.B."/>
            <person name="Huggins A."/>
            <person name="James T.Y."/>
            <person name="Kamada T."/>
            <person name="Kilaru S."/>
            <person name="Kodira C."/>
            <person name="Kues U."/>
            <person name="Kupfer D."/>
            <person name="Kwan H.S."/>
            <person name="Lomsadze A."/>
            <person name="Li W."/>
            <person name="Lilly W.W."/>
            <person name="Ma L.J."/>
            <person name="Mackey A.J."/>
            <person name="Manning G."/>
            <person name="Martin F."/>
            <person name="Muraguchi H."/>
            <person name="Natvig D.O."/>
            <person name="Palmerini H."/>
            <person name="Ramesh M.A."/>
            <person name="Rehmeyer C.J."/>
            <person name="Roe B.A."/>
            <person name="Shenoy N."/>
            <person name="Stanke M."/>
            <person name="Ter-Hovhannisyan V."/>
            <person name="Tunlid A."/>
            <person name="Velagapudi R."/>
            <person name="Vision T.J."/>
            <person name="Zeng Q."/>
            <person name="Zolan M.E."/>
            <person name="Pukkila P.J."/>
        </authorList>
    </citation>
    <scope>NUCLEOTIDE SEQUENCE [LARGE SCALE GENOMIC DNA]</scope>
    <source>
        <strain evidence="10">Okayama-7 / 130 / ATCC MYA-4618 / FGSC 9003</strain>
    </source>
</reference>
<evidence type="ECO:0000256" key="4">
    <source>
        <dbReference type="ARBA" id="ARBA00022679"/>
    </source>
</evidence>
<feature type="transmembrane region" description="Helical" evidence="8">
    <location>
        <begin position="293"/>
        <end position="313"/>
    </location>
</feature>
<keyword evidence="4 9" id="KW-0808">Transferase</keyword>
<dbReference type="AlphaFoldDB" id="A8P7Q5"/>
<evidence type="ECO:0000256" key="2">
    <source>
        <dbReference type="ARBA" id="ARBA00004141"/>
    </source>
</evidence>
<protein>
    <submittedName>
        <fullName evidence="9">4-hydroxybenzoate polyprenyl transferase</fullName>
    </submittedName>
</protein>
<organism evidence="9 10">
    <name type="scientific">Coprinopsis cinerea (strain Okayama-7 / 130 / ATCC MYA-4618 / FGSC 9003)</name>
    <name type="common">Inky cap fungus</name>
    <name type="synonym">Hormographiella aspergillata</name>
    <dbReference type="NCBI Taxonomy" id="240176"/>
    <lineage>
        <taxon>Eukaryota</taxon>
        <taxon>Fungi</taxon>
        <taxon>Dikarya</taxon>
        <taxon>Basidiomycota</taxon>
        <taxon>Agaricomycotina</taxon>
        <taxon>Agaricomycetes</taxon>
        <taxon>Agaricomycetidae</taxon>
        <taxon>Agaricales</taxon>
        <taxon>Agaricineae</taxon>
        <taxon>Psathyrellaceae</taxon>
        <taxon>Coprinopsis</taxon>
    </lineage>
</organism>
<feature type="transmembrane region" description="Helical" evidence="8">
    <location>
        <begin position="116"/>
        <end position="136"/>
    </location>
</feature>
<evidence type="ECO:0000256" key="6">
    <source>
        <dbReference type="ARBA" id="ARBA00022989"/>
    </source>
</evidence>
<dbReference type="InParanoid" id="A8P7Q5"/>
<feature type="transmembrane region" description="Helical" evidence="8">
    <location>
        <begin position="157"/>
        <end position="177"/>
    </location>
</feature>
<dbReference type="GO" id="GO:0016765">
    <property type="term" value="F:transferase activity, transferring alkyl or aryl (other than methyl) groups"/>
    <property type="evidence" value="ECO:0007669"/>
    <property type="project" value="InterPro"/>
</dbReference>
<feature type="transmembrane region" description="Helical" evidence="8">
    <location>
        <begin position="256"/>
        <end position="272"/>
    </location>
</feature>
<dbReference type="VEuPathDB" id="FungiDB:CC1G_11111"/>
<comment type="caution">
    <text evidence="9">The sequence shown here is derived from an EMBL/GenBank/DDBJ whole genome shotgun (WGS) entry which is preliminary data.</text>
</comment>
<dbReference type="InterPro" id="IPR000537">
    <property type="entry name" value="UbiA_prenyltransferase"/>
</dbReference>
<evidence type="ECO:0000256" key="1">
    <source>
        <dbReference type="ARBA" id="ARBA00001946"/>
    </source>
</evidence>
<evidence type="ECO:0000313" key="9">
    <source>
        <dbReference type="EMBL" id="EAU82425.2"/>
    </source>
</evidence>
<feature type="transmembrane region" description="Helical" evidence="8">
    <location>
        <begin position="229"/>
        <end position="250"/>
    </location>
</feature>
<keyword evidence="7 8" id="KW-0472">Membrane</keyword>
<accession>A8P7Q5</accession>
<feature type="transmembrane region" description="Helical" evidence="8">
    <location>
        <begin position="90"/>
        <end position="110"/>
    </location>
</feature>
<dbReference type="GO" id="GO:0006744">
    <property type="term" value="P:ubiquinone biosynthetic process"/>
    <property type="evidence" value="ECO:0007669"/>
    <property type="project" value="TreeGrafter"/>
</dbReference>
<dbReference type="Proteomes" id="UP000001861">
    <property type="component" value="Unassembled WGS sequence"/>
</dbReference>
<dbReference type="PANTHER" id="PTHR11048">
    <property type="entry name" value="PRENYLTRANSFERASES"/>
    <property type="match status" value="1"/>
</dbReference>
<keyword evidence="6 8" id="KW-1133">Transmembrane helix</keyword>
<name>A8P7Q5_COPC7</name>
<dbReference type="RefSeq" id="XP_001839411.2">
    <property type="nucleotide sequence ID" value="XM_001839359.2"/>
</dbReference>
<dbReference type="EMBL" id="AACS02000005">
    <property type="protein sequence ID" value="EAU82425.2"/>
    <property type="molecule type" value="Genomic_DNA"/>
</dbReference>
<dbReference type="InterPro" id="IPR039653">
    <property type="entry name" value="Prenyltransferase"/>
</dbReference>
<comment type="subcellular location">
    <subcellularLocation>
        <location evidence="2">Membrane</location>
        <topology evidence="2">Multi-pass membrane protein</topology>
    </subcellularLocation>
</comment>
<comment type="cofactor">
    <cofactor evidence="1">
        <name>Mg(2+)</name>
        <dbReference type="ChEBI" id="CHEBI:18420"/>
    </cofactor>
</comment>
<keyword evidence="10" id="KW-1185">Reference proteome</keyword>
<keyword evidence="5 8" id="KW-0812">Transmembrane</keyword>
<dbReference type="Pfam" id="PF01040">
    <property type="entry name" value="UbiA"/>
    <property type="match status" value="1"/>
</dbReference>
<dbReference type="HOGENOM" id="CLU_034879_3_0_1"/>
<evidence type="ECO:0000256" key="5">
    <source>
        <dbReference type="ARBA" id="ARBA00022692"/>
    </source>
</evidence>
<evidence type="ECO:0000256" key="8">
    <source>
        <dbReference type="SAM" id="Phobius"/>
    </source>
</evidence>
<dbReference type="GeneID" id="6016025"/>
<dbReference type="OMA" id="NIPAVAW"/>
<dbReference type="eggNOG" id="KOG1381">
    <property type="taxonomic scope" value="Eukaryota"/>
</dbReference>
<comment type="similarity">
    <text evidence="3">Belongs to the UbiA prenyltransferase family.</text>
</comment>
<dbReference type="Gene3D" id="1.20.120.1780">
    <property type="entry name" value="UbiA prenyltransferase"/>
    <property type="match status" value="1"/>
</dbReference>
<dbReference type="STRING" id="240176.A8P7Q5"/>
<dbReference type="FunFam" id="1.20.120.1780:FF:000001">
    <property type="entry name" value="4-hydroxybenzoate octaprenyltransferase"/>
    <property type="match status" value="1"/>
</dbReference>
<dbReference type="OrthoDB" id="18170at2759"/>
<dbReference type="InterPro" id="IPR044878">
    <property type="entry name" value="UbiA_sf"/>
</dbReference>
<evidence type="ECO:0000256" key="3">
    <source>
        <dbReference type="ARBA" id="ARBA00005985"/>
    </source>
</evidence>
<sequence length="314" mass="35464">MSTRLSQKTKVLSGGSSLYEYPFSPLYSPFRRCDMTINDLDKTIPNELPHSDYGAIATPTTPKSKQAIIYLCYDITPWVQLTRIQKYGGALLLFWPFAWSLTIAATALKLPLPTYLVYLGYSFVFANLLRSAGCIWNDILDRDLDRQVGLYPLMKRITYWPQAWLGLAMNAGVPLTWASLTGQCSSPDLVFFAGTWAWCIWYDTIYACQDKKDDVSAGIKSTAVLFDQYTKAILVFFGILTFGCFSAAGYLNGASYPYYFVTILGGITHFVWQLRGVNLDNPKSCWKMFASNAYSFGYIMWGGILIEYLMSVFL</sequence>
<feature type="transmembrane region" description="Helical" evidence="8">
    <location>
        <begin position="189"/>
        <end position="208"/>
    </location>
</feature>
<dbReference type="KEGG" id="cci:CC1G_11111"/>
<dbReference type="CDD" id="cd13959">
    <property type="entry name" value="PT_UbiA_COQ2"/>
    <property type="match status" value="1"/>
</dbReference>